<dbReference type="InterPro" id="IPR036034">
    <property type="entry name" value="PDZ_sf"/>
</dbReference>
<comment type="subcellular location">
    <subcellularLocation>
        <location evidence="2">Membrane</location>
        <topology evidence="2">Multi-pass membrane protein</topology>
    </subcellularLocation>
</comment>
<dbReference type="GO" id="GO:0046872">
    <property type="term" value="F:metal ion binding"/>
    <property type="evidence" value="ECO:0007669"/>
    <property type="project" value="UniProtKB-KW"/>
</dbReference>
<name>A0A1Q8YC45_9BURK</name>
<evidence type="ECO:0000256" key="10">
    <source>
        <dbReference type="ARBA" id="ARBA00023136"/>
    </source>
</evidence>
<keyword evidence="6 11" id="KW-0378">Hydrolase</keyword>
<keyword evidence="4 14" id="KW-0645">Protease</keyword>
<comment type="similarity">
    <text evidence="3 11">Belongs to the peptidase M50B family.</text>
</comment>
<proteinExistence type="inferred from homology"/>
<evidence type="ECO:0000259" key="12">
    <source>
        <dbReference type="Pfam" id="PF02163"/>
    </source>
</evidence>
<dbReference type="PANTHER" id="PTHR42837">
    <property type="entry name" value="REGULATOR OF SIGMA-E PROTEASE RSEP"/>
    <property type="match status" value="1"/>
</dbReference>
<comment type="caution">
    <text evidence="14">The sequence shown here is derived from an EMBL/GenBank/DDBJ whole genome shotgun (WGS) entry which is preliminary data.</text>
</comment>
<evidence type="ECO:0000256" key="7">
    <source>
        <dbReference type="ARBA" id="ARBA00022833"/>
    </source>
</evidence>
<dbReference type="AlphaFoldDB" id="A0A1Q8YC45"/>
<dbReference type="GO" id="GO:0006508">
    <property type="term" value="P:proteolysis"/>
    <property type="evidence" value="ECO:0007669"/>
    <property type="project" value="UniProtKB-KW"/>
</dbReference>
<sequence>MLTLPAFLVAIALLIAIHEYGHYRMAVACGVKVLRFSIGFGKPLLRWQANPTSTEFVLALFPLGGFVKMLDEREAPVAPEQRHMAFNTQPLSRRAAIVVAGPAANLLLAVVLYACVNWIGVEQPEAILSPPAATSLAGTAGILGGERVLQVGAVEGDLSEVASFEELRWALTQGAINGEDVRLVLVAKAGEAQREVVLALSTLETSQVDVDMFNRIGITGPLTQPIIGGLQADGAAAQAGLQEGDEVQSIDGLPMLDGQELRRFIRASGASGQVQPQRWQVLRAGQSLEVALTPKVVTDGSNSVGRIGAYVGSRPAMVTVRYGPLDGLQRGVTQTWDISALTLTMMGKMLVGEASLKNISGPLTIADYAGKSAGLGVVQYMVFLVADQRESGCTQPVAAAGSGRRTPDVLSLGGCDRKTGI</sequence>
<dbReference type="Proteomes" id="UP000185911">
    <property type="component" value="Unassembled WGS sequence"/>
</dbReference>
<evidence type="ECO:0000256" key="5">
    <source>
        <dbReference type="ARBA" id="ARBA00022692"/>
    </source>
</evidence>
<dbReference type="SUPFAM" id="SSF50156">
    <property type="entry name" value="PDZ domain-like"/>
    <property type="match status" value="1"/>
</dbReference>
<keyword evidence="5" id="KW-0812">Transmembrane</keyword>
<dbReference type="STRING" id="81479.RA876_11445"/>
<evidence type="ECO:0000256" key="9">
    <source>
        <dbReference type="ARBA" id="ARBA00023049"/>
    </source>
</evidence>
<keyword evidence="11" id="KW-0479">Metal-binding</keyword>
<keyword evidence="7 11" id="KW-0862">Zinc</keyword>
<dbReference type="InterPro" id="IPR004387">
    <property type="entry name" value="Pept_M50_Zn"/>
</dbReference>
<dbReference type="GO" id="GO:0016020">
    <property type="term" value="C:membrane"/>
    <property type="evidence" value="ECO:0007669"/>
    <property type="project" value="UniProtKB-SubCell"/>
</dbReference>
<evidence type="ECO:0000256" key="1">
    <source>
        <dbReference type="ARBA" id="ARBA00001947"/>
    </source>
</evidence>
<dbReference type="CDD" id="cd06163">
    <property type="entry name" value="S2P-M50_PDZ_RseP-like"/>
    <property type="match status" value="1"/>
</dbReference>
<keyword evidence="8" id="KW-1133">Transmembrane helix</keyword>
<dbReference type="Pfam" id="PF17820">
    <property type="entry name" value="PDZ_6"/>
    <property type="match status" value="1"/>
</dbReference>
<reference evidence="14 15" key="1">
    <citation type="submission" date="2017-01" db="EMBL/GenBank/DDBJ databases">
        <title>Genome sequence of Rhodoferax antarcticus ANT.BR, a psychrophilic purple nonsulfur bacterium from an Antarctic microbial mat.</title>
        <authorList>
            <person name="Baker J."/>
            <person name="Riester C."/>
            <person name="Skinner B."/>
            <person name="Newell A."/>
            <person name="Swingley W."/>
            <person name="Madigan M."/>
            <person name="Jung D."/>
            <person name="Asao M."/>
            <person name="Chen M."/>
            <person name="Loughlin P."/>
            <person name="Pan H."/>
            <person name="Lin S."/>
            <person name="Li N."/>
            <person name="Shaw J."/>
            <person name="Prado M."/>
            <person name="Sherman C."/>
            <person name="Li X."/>
            <person name="Tang J."/>
            <person name="Blankenship R."/>
            <person name="Zhao T."/>
            <person name="Touchman J."/>
            <person name="Sattley M."/>
        </authorList>
    </citation>
    <scope>NUCLEOTIDE SEQUENCE [LARGE SCALE GENOMIC DNA]</scope>
    <source>
        <strain evidence="14 15">ANT.BR</strain>
    </source>
</reference>
<dbReference type="InterPro" id="IPR041489">
    <property type="entry name" value="PDZ_6"/>
</dbReference>
<evidence type="ECO:0000259" key="13">
    <source>
        <dbReference type="Pfam" id="PF17820"/>
    </source>
</evidence>
<evidence type="ECO:0000256" key="6">
    <source>
        <dbReference type="ARBA" id="ARBA00022801"/>
    </source>
</evidence>
<feature type="domain" description="PDZ" evidence="13">
    <location>
        <begin position="228"/>
        <end position="269"/>
    </location>
</feature>
<keyword evidence="9 11" id="KW-0482">Metalloprotease</keyword>
<evidence type="ECO:0000313" key="15">
    <source>
        <dbReference type="Proteomes" id="UP000185911"/>
    </source>
</evidence>
<evidence type="ECO:0000256" key="8">
    <source>
        <dbReference type="ARBA" id="ARBA00022989"/>
    </source>
</evidence>
<dbReference type="EMBL" id="MSYM01000017">
    <property type="protein sequence ID" value="OLP05390.1"/>
    <property type="molecule type" value="Genomic_DNA"/>
</dbReference>
<protein>
    <recommendedName>
        <fullName evidence="11">Zinc metalloprotease</fullName>
        <ecNumber evidence="11">3.4.24.-</ecNumber>
    </recommendedName>
</protein>
<dbReference type="EC" id="3.4.24.-" evidence="11"/>
<accession>A0A1Q8YC45</accession>
<keyword evidence="10" id="KW-0472">Membrane</keyword>
<dbReference type="GO" id="GO:0004222">
    <property type="term" value="F:metalloendopeptidase activity"/>
    <property type="evidence" value="ECO:0007669"/>
    <property type="project" value="InterPro"/>
</dbReference>
<evidence type="ECO:0000313" key="14">
    <source>
        <dbReference type="EMBL" id="OLP05390.1"/>
    </source>
</evidence>
<dbReference type="PANTHER" id="PTHR42837:SF2">
    <property type="entry name" value="MEMBRANE METALLOPROTEASE ARASP2, CHLOROPLASTIC-RELATED"/>
    <property type="match status" value="1"/>
</dbReference>
<evidence type="ECO:0000256" key="2">
    <source>
        <dbReference type="ARBA" id="ARBA00004141"/>
    </source>
</evidence>
<dbReference type="InterPro" id="IPR008915">
    <property type="entry name" value="Peptidase_M50"/>
</dbReference>
<dbReference type="Pfam" id="PF02163">
    <property type="entry name" value="Peptidase_M50"/>
    <property type="match status" value="1"/>
</dbReference>
<comment type="cofactor">
    <cofactor evidence="1 11">
        <name>Zn(2+)</name>
        <dbReference type="ChEBI" id="CHEBI:29105"/>
    </cofactor>
</comment>
<dbReference type="NCBIfam" id="TIGR00054">
    <property type="entry name" value="RIP metalloprotease RseP"/>
    <property type="match status" value="1"/>
</dbReference>
<evidence type="ECO:0000256" key="3">
    <source>
        <dbReference type="ARBA" id="ARBA00007931"/>
    </source>
</evidence>
<feature type="domain" description="Peptidase M50" evidence="12">
    <location>
        <begin position="6"/>
        <end position="384"/>
    </location>
</feature>
<organism evidence="14 15">
    <name type="scientific">Rhodoferax antarcticus ANT.BR</name>
    <dbReference type="NCBI Taxonomy" id="1111071"/>
    <lineage>
        <taxon>Bacteria</taxon>
        <taxon>Pseudomonadati</taxon>
        <taxon>Pseudomonadota</taxon>
        <taxon>Betaproteobacteria</taxon>
        <taxon>Burkholderiales</taxon>
        <taxon>Comamonadaceae</taxon>
        <taxon>Rhodoferax</taxon>
    </lineage>
</organism>
<gene>
    <name evidence="14" type="primary">rseP</name>
    <name evidence="14" type="ORF">BLL52_3516</name>
</gene>
<dbReference type="Gene3D" id="2.30.42.10">
    <property type="match status" value="2"/>
</dbReference>
<evidence type="ECO:0000256" key="4">
    <source>
        <dbReference type="ARBA" id="ARBA00022670"/>
    </source>
</evidence>
<keyword evidence="15" id="KW-1185">Reference proteome</keyword>
<evidence type="ECO:0000256" key="11">
    <source>
        <dbReference type="RuleBase" id="RU362031"/>
    </source>
</evidence>